<evidence type="ECO:0000256" key="10">
    <source>
        <dbReference type="PIRSR" id="PIRSR001589-3"/>
    </source>
</evidence>
<comment type="pathway">
    <text evidence="1">Amino-acid biosynthesis; L-asparagine biosynthesis; L-asparagine from L-aspartate (L-Gln route): step 1/1.</text>
</comment>
<evidence type="ECO:0000256" key="7">
    <source>
        <dbReference type="ARBA" id="ARBA00048741"/>
    </source>
</evidence>
<feature type="domain" description="Glutamine amidotransferase type-2" evidence="11">
    <location>
        <begin position="2"/>
        <end position="218"/>
    </location>
</feature>
<comment type="caution">
    <text evidence="12">The sequence shown here is derived from an EMBL/GenBank/DDBJ whole genome shotgun (WGS) entry which is preliminary data.</text>
</comment>
<sequence>MCGITGIVDLRGGRAIEPHVLQRMNDSQWHRGPDEGSVHIEPGLGFGHRRLSIIDIATGQQPLFNEDGSVVVVFNGEIYNYQSLIPELQALGHVFRTKSDTEVIVHAWESWGEDCVQRFRGMFAFALWDRNKQTLFMARDRLGVKPMHYAILDDGTLLFGSELKSLLAYRDGRGGMSRELDPLAVEEYFALGYVAEPRCIFKQARKLEPGYSLCIRRGQPLPAPRRYWDLRFTLDRQIGVEEACAELRERLAESVRLRMIAEVPLGAFLSGGVDSSAVVATMAGLSAGPVNTCSIAFDDPKFNESEFAKMVADRYRTNHRVETVRSDDFDLIDRLARLYDEPYADSSALPTYRVCELARKHVTVALSGDGGDESLGGYRRYRMHLMEERMRSALPAGIRQPVFGLLGRLYPKADWAPRVFRAKTTFQGMARTSVEAYFHSVSILRGEMRDRLFSPAFKAQLGGYQAQAVFDRHAAEAGTDDALALIQYLDLKTYLVGDINTKVDRASMAHSLEVREPLMDHELVEWLATLPSDLKVRGQEGKYIFKKAMEPALPHEVLYRPKMGFSVPLARWFRGPLRQRVRDAVLGDRLAETGWFEPSYLRSLVDGHQSGAYDYSAPLWTLLMFDGFLRQVVDGGEASLGALRQNEEAGALS</sequence>
<dbReference type="Proteomes" id="UP000295357">
    <property type="component" value="Unassembled WGS sequence"/>
</dbReference>
<dbReference type="CDD" id="cd00712">
    <property type="entry name" value="AsnB"/>
    <property type="match status" value="1"/>
</dbReference>
<evidence type="ECO:0000256" key="3">
    <source>
        <dbReference type="ARBA" id="ARBA00012737"/>
    </source>
</evidence>
<dbReference type="EMBL" id="SNXE01000008">
    <property type="protein sequence ID" value="TDP06535.1"/>
    <property type="molecule type" value="Genomic_DNA"/>
</dbReference>
<evidence type="ECO:0000256" key="2">
    <source>
        <dbReference type="ARBA" id="ARBA00005752"/>
    </source>
</evidence>
<reference evidence="12 13" key="1">
    <citation type="submission" date="2019-03" db="EMBL/GenBank/DDBJ databases">
        <title>Genomic Encyclopedia of Type Strains, Phase IV (KMG-IV): sequencing the most valuable type-strain genomes for metagenomic binning, comparative biology and taxonomic classification.</title>
        <authorList>
            <person name="Goeker M."/>
        </authorList>
    </citation>
    <scope>NUCLEOTIDE SEQUENCE [LARGE SCALE GENOMIC DNA]</scope>
    <source>
        <strain evidence="12 13">DSM 25082</strain>
    </source>
</reference>
<evidence type="ECO:0000259" key="11">
    <source>
        <dbReference type="PROSITE" id="PS51278"/>
    </source>
</evidence>
<keyword evidence="6 8" id="KW-0315">Glutamine amidotransferase</keyword>
<organism evidence="12 13">
    <name type="scientific">Roseateles asaccharophilus</name>
    <dbReference type="NCBI Taxonomy" id="582607"/>
    <lineage>
        <taxon>Bacteria</taxon>
        <taxon>Pseudomonadati</taxon>
        <taxon>Pseudomonadota</taxon>
        <taxon>Betaproteobacteria</taxon>
        <taxon>Burkholderiales</taxon>
        <taxon>Sphaerotilaceae</taxon>
        <taxon>Roseateles</taxon>
    </lineage>
</organism>
<evidence type="ECO:0000256" key="5">
    <source>
        <dbReference type="ARBA" id="ARBA00022840"/>
    </source>
</evidence>
<keyword evidence="13" id="KW-1185">Reference proteome</keyword>
<keyword evidence="4 9" id="KW-0547">Nucleotide-binding</keyword>
<evidence type="ECO:0000256" key="6">
    <source>
        <dbReference type="ARBA" id="ARBA00022962"/>
    </source>
</evidence>
<dbReference type="Pfam" id="PF13537">
    <property type="entry name" value="GATase_7"/>
    <property type="match status" value="1"/>
</dbReference>
<evidence type="ECO:0000256" key="4">
    <source>
        <dbReference type="ARBA" id="ARBA00022741"/>
    </source>
</evidence>
<dbReference type="InterPro" id="IPR029055">
    <property type="entry name" value="Ntn_hydrolases_N"/>
</dbReference>
<keyword evidence="8" id="KW-0028">Amino-acid biosynthesis</keyword>
<feature type="binding site" evidence="9">
    <location>
        <position position="100"/>
    </location>
    <ligand>
        <name>L-glutamine</name>
        <dbReference type="ChEBI" id="CHEBI:58359"/>
    </ligand>
</feature>
<dbReference type="CDD" id="cd01991">
    <property type="entry name" value="Asn_synthase_B_C"/>
    <property type="match status" value="1"/>
</dbReference>
<dbReference type="InterPro" id="IPR014729">
    <property type="entry name" value="Rossmann-like_a/b/a_fold"/>
</dbReference>
<evidence type="ECO:0000256" key="1">
    <source>
        <dbReference type="ARBA" id="ARBA00005187"/>
    </source>
</evidence>
<accession>A0A4R6MVS0</accession>
<dbReference type="GO" id="GO:0006529">
    <property type="term" value="P:asparagine biosynthetic process"/>
    <property type="evidence" value="ECO:0007669"/>
    <property type="project" value="UniProtKB-KW"/>
</dbReference>
<dbReference type="NCBIfam" id="TIGR03108">
    <property type="entry name" value="eps_aminotran_1"/>
    <property type="match status" value="1"/>
</dbReference>
<dbReference type="RefSeq" id="WP_133604602.1">
    <property type="nucleotide sequence ID" value="NZ_JAUFPJ010000009.1"/>
</dbReference>
<feature type="site" description="Important for beta-aspartyl-AMP intermediate formation" evidence="10">
    <location>
        <position position="369"/>
    </location>
</feature>
<feature type="binding site" evidence="9">
    <location>
        <begin position="367"/>
        <end position="368"/>
    </location>
    <ligand>
        <name>ATP</name>
        <dbReference type="ChEBI" id="CHEBI:30616"/>
    </ligand>
</feature>
<dbReference type="PANTHER" id="PTHR43284">
    <property type="entry name" value="ASPARAGINE SYNTHETASE (GLUTAMINE-HYDROLYZING)"/>
    <property type="match status" value="1"/>
</dbReference>
<dbReference type="PIRSF" id="PIRSF001589">
    <property type="entry name" value="Asn_synthetase_glu-h"/>
    <property type="match status" value="1"/>
</dbReference>
<dbReference type="InterPro" id="IPR001962">
    <property type="entry name" value="Asn_synthase"/>
</dbReference>
<feature type="binding site" evidence="9">
    <location>
        <position position="295"/>
    </location>
    <ligand>
        <name>ATP</name>
        <dbReference type="ChEBI" id="CHEBI:30616"/>
    </ligand>
</feature>
<keyword evidence="5 9" id="KW-0067">ATP-binding</keyword>
<evidence type="ECO:0000256" key="9">
    <source>
        <dbReference type="PIRSR" id="PIRSR001589-2"/>
    </source>
</evidence>
<dbReference type="SUPFAM" id="SSF52402">
    <property type="entry name" value="Adenine nucleotide alpha hydrolases-like"/>
    <property type="match status" value="1"/>
</dbReference>
<proteinExistence type="inferred from homology"/>
<dbReference type="Gene3D" id="3.60.20.10">
    <property type="entry name" value="Glutamine Phosphoribosylpyrophosphate, subunit 1, domain 1"/>
    <property type="match status" value="1"/>
</dbReference>
<name>A0A4R6MVS0_9BURK</name>
<dbReference type="InterPro" id="IPR017539">
    <property type="entry name" value="XrtA_amidotfase"/>
</dbReference>
<dbReference type="InterPro" id="IPR017932">
    <property type="entry name" value="GATase_2_dom"/>
</dbReference>
<evidence type="ECO:0000256" key="8">
    <source>
        <dbReference type="PIRSR" id="PIRSR001589-1"/>
    </source>
</evidence>
<protein>
    <recommendedName>
        <fullName evidence="3">asparagine synthase (glutamine-hydrolyzing)</fullName>
        <ecNumber evidence="3">6.3.5.4</ecNumber>
    </recommendedName>
</protein>
<dbReference type="InterPro" id="IPR033738">
    <property type="entry name" value="AsnB_N"/>
</dbReference>
<comment type="similarity">
    <text evidence="2">Belongs to the asparagine synthetase family.</text>
</comment>
<dbReference type="PANTHER" id="PTHR43284:SF1">
    <property type="entry name" value="ASPARAGINE SYNTHETASE"/>
    <property type="match status" value="1"/>
</dbReference>
<evidence type="ECO:0000313" key="12">
    <source>
        <dbReference type="EMBL" id="TDP06535.1"/>
    </source>
</evidence>
<dbReference type="NCBIfam" id="TIGR01536">
    <property type="entry name" value="asn_synth_AEB"/>
    <property type="match status" value="1"/>
</dbReference>
<dbReference type="Pfam" id="PF00733">
    <property type="entry name" value="Asn_synthase"/>
    <property type="match status" value="1"/>
</dbReference>
<dbReference type="InterPro" id="IPR006426">
    <property type="entry name" value="Asn_synth_AEB"/>
</dbReference>
<gene>
    <name evidence="12" type="ORF">DFR39_1083</name>
</gene>
<dbReference type="SUPFAM" id="SSF56235">
    <property type="entry name" value="N-terminal nucleophile aminohydrolases (Ntn hydrolases)"/>
    <property type="match status" value="1"/>
</dbReference>
<dbReference type="GO" id="GO:0004066">
    <property type="term" value="F:asparagine synthase (glutamine-hydrolyzing) activity"/>
    <property type="evidence" value="ECO:0007669"/>
    <property type="project" value="UniProtKB-EC"/>
</dbReference>
<dbReference type="OrthoDB" id="9763290at2"/>
<dbReference type="AlphaFoldDB" id="A0A4R6MVS0"/>
<keyword evidence="8" id="KW-0061">Asparagine biosynthesis</keyword>
<dbReference type="PROSITE" id="PS51278">
    <property type="entry name" value="GATASE_TYPE_2"/>
    <property type="match status" value="1"/>
</dbReference>
<dbReference type="EC" id="6.3.5.4" evidence="3"/>
<comment type="catalytic activity">
    <reaction evidence="7">
        <text>L-aspartate + L-glutamine + ATP + H2O = L-asparagine + L-glutamate + AMP + diphosphate + H(+)</text>
        <dbReference type="Rhea" id="RHEA:12228"/>
        <dbReference type="ChEBI" id="CHEBI:15377"/>
        <dbReference type="ChEBI" id="CHEBI:15378"/>
        <dbReference type="ChEBI" id="CHEBI:29985"/>
        <dbReference type="ChEBI" id="CHEBI:29991"/>
        <dbReference type="ChEBI" id="CHEBI:30616"/>
        <dbReference type="ChEBI" id="CHEBI:33019"/>
        <dbReference type="ChEBI" id="CHEBI:58048"/>
        <dbReference type="ChEBI" id="CHEBI:58359"/>
        <dbReference type="ChEBI" id="CHEBI:456215"/>
        <dbReference type="EC" id="6.3.5.4"/>
    </reaction>
</comment>
<dbReference type="GO" id="GO:0005829">
    <property type="term" value="C:cytosol"/>
    <property type="evidence" value="ECO:0007669"/>
    <property type="project" value="TreeGrafter"/>
</dbReference>
<feature type="active site" description="For GATase activity" evidence="8">
    <location>
        <position position="2"/>
    </location>
</feature>
<dbReference type="Gene3D" id="3.40.50.620">
    <property type="entry name" value="HUPs"/>
    <property type="match status" value="2"/>
</dbReference>
<evidence type="ECO:0000313" key="13">
    <source>
        <dbReference type="Proteomes" id="UP000295357"/>
    </source>
</evidence>
<dbReference type="GO" id="GO:0005524">
    <property type="term" value="F:ATP binding"/>
    <property type="evidence" value="ECO:0007669"/>
    <property type="project" value="UniProtKB-KW"/>
</dbReference>
<dbReference type="InterPro" id="IPR051786">
    <property type="entry name" value="ASN_synthetase/amidase"/>
</dbReference>